<dbReference type="InterPro" id="IPR036291">
    <property type="entry name" value="NAD(P)-bd_dom_sf"/>
</dbReference>
<dbReference type="Gene3D" id="3.40.50.720">
    <property type="entry name" value="NAD(P)-binding Rossmann-like Domain"/>
    <property type="match status" value="1"/>
</dbReference>
<name>A0ABV9JPD9_9GAMM</name>
<keyword evidence="5" id="KW-1185">Reference proteome</keyword>
<gene>
    <name evidence="4" type="ORF">ACFO3I_14075</name>
</gene>
<evidence type="ECO:0000259" key="2">
    <source>
        <dbReference type="Pfam" id="PF01232"/>
    </source>
</evidence>
<dbReference type="InterPro" id="IPR013131">
    <property type="entry name" value="Mannitol_DH_N"/>
</dbReference>
<feature type="domain" description="Mannitol dehydrogenase N-terminal" evidence="2">
    <location>
        <begin position="26"/>
        <end position="280"/>
    </location>
</feature>
<dbReference type="InterPro" id="IPR050988">
    <property type="entry name" value="Mannitol_DH/Oxidoreductase"/>
</dbReference>
<evidence type="ECO:0000259" key="3">
    <source>
        <dbReference type="Pfam" id="PF08125"/>
    </source>
</evidence>
<dbReference type="EMBL" id="JBHSGB010000012">
    <property type="protein sequence ID" value="MFC4656138.1"/>
    <property type="molecule type" value="Genomic_DNA"/>
</dbReference>
<dbReference type="InterPro" id="IPR008927">
    <property type="entry name" value="6-PGluconate_DH-like_C_sf"/>
</dbReference>
<dbReference type="PRINTS" id="PR00084">
    <property type="entry name" value="MTLDHDRGNASE"/>
</dbReference>
<dbReference type="EC" id="1.1.1.-" evidence="4"/>
<feature type="domain" description="Mannitol dehydrogenase C-terminal" evidence="3">
    <location>
        <begin position="289"/>
        <end position="483"/>
    </location>
</feature>
<dbReference type="Pfam" id="PF08125">
    <property type="entry name" value="Mannitol_dh_C"/>
    <property type="match status" value="1"/>
</dbReference>
<dbReference type="InterPro" id="IPR013328">
    <property type="entry name" value="6PGD_dom2"/>
</dbReference>
<dbReference type="GO" id="GO:0016491">
    <property type="term" value="F:oxidoreductase activity"/>
    <property type="evidence" value="ECO:0007669"/>
    <property type="project" value="UniProtKB-KW"/>
</dbReference>
<evidence type="ECO:0000256" key="1">
    <source>
        <dbReference type="ARBA" id="ARBA00023002"/>
    </source>
</evidence>
<proteinExistence type="predicted"/>
<dbReference type="InterPro" id="IPR000669">
    <property type="entry name" value="Mannitol_DH"/>
</dbReference>
<evidence type="ECO:0000313" key="5">
    <source>
        <dbReference type="Proteomes" id="UP001595962"/>
    </source>
</evidence>
<sequence length="507" mass="55069">MSRLSRTTAQAQLPAYLQNEAPAIGLVHLGPGAFFRGHQAWYTHRAMQLAGGDWRICAVSMRSADVAAALQPQDGLYYVASMEQQTELELVGSIAEVLVAPSQYGQVLARLTAAQCRYVTMTITEKGYCLNGRGELDLTLPVVAADLALVEVQPDGSVRAESAIGLLVQALFLRYQANLPLLTLMSCDNLTDNGHKLKAAVQSFAAHALAYREQAGFLAALQQLICPCSMVDSITPATDDALRELVQQRTGLTDAWPVKREAFVQWVVEDVLPANQPAWRQAGVIFTPDVTAFEKAKLRLLNAPHSTLAYLGSLLGLETVLDAMSHPELSALVKQLVQQEILPSVPALQGLDLAQYSAAIFQRFLNPSVRHLLAQIAWDGSQKLPMRIIPVILDNLQAGRPVRLLAVAIASWLQFIRRRVLQQQLPEPVPLVDPLAASLLAIAAQCSGKAANDVPLWLALDAVFPASLSQQPAFVTALSRAYDLLNHQSATDAVQPQWNLLLNGDPV</sequence>
<dbReference type="Proteomes" id="UP001595962">
    <property type="component" value="Unassembled WGS sequence"/>
</dbReference>
<dbReference type="SUPFAM" id="SSF51735">
    <property type="entry name" value="NAD(P)-binding Rossmann-fold domains"/>
    <property type="match status" value="1"/>
</dbReference>
<organism evidence="4 5">
    <name type="scientific">Rheinheimera marina</name>
    <dbReference type="NCBI Taxonomy" id="1774958"/>
    <lineage>
        <taxon>Bacteria</taxon>
        <taxon>Pseudomonadati</taxon>
        <taxon>Pseudomonadota</taxon>
        <taxon>Gammaproteobacteria</taxon>
        <taxon>Chromatiales</taxon>
        <taxon>Chromatiaceae</taxon>
        <taxon>Rheinheimera</taxon>
    </lineage>
</organism>
<dbReference type="Pfam" id="PF01232">
    <property type="entry name" value="Mannitol_dh"/>
    <property type="match status" value="1"/>
</dbReference>
<evidence type="ECO:0000313" key="4">
    <source>
        <dbReference type="EMBL" id="MFC4656138.1"/>
    </source>
</evidence>
<dbReference type="InterPro" id="IPR013118">
    <property type="entry name" value="Mannitol_DH_C"/>
</dbReference>
<comment type="caution">
    <text evidence="4">The sequence shown here is derived from an EMBL/GenBank/DDBJ whole genome shotgun (WGS) entry which is preliminary data.</text>
</comment>
<dbReference type="SUPFAM" id="SSF48179">
    <property type="entry name" value="6-phosphogluconate dehydrogenase C-terminal domain-like"/>
    <property type="match status" value="1"/>
</dbReference>
<accession>A0ABV9JPD9</accession>
<dbReference type="RefSeq" id="WP_377334931.1">
    <property type="nucleotide sequence ID" value="NZ_JBHSGB010000012.1"/>
</dbReference>
<dbReference type="PANTHER" id="PTHR43362:SF1">
    <property type="entry name" value="MANNITOL DEHYDROGENASE 2-RELATED"/>
    <property type="match status" value="1"/>
</dbReference>
<dbReference type="Gene3D" id="1.10.1040.10">
    <property type="entry name" value="N-(1-d-carboxylethyl)-l-norvaline Dehydrogenase, domain 2"/>
    <property type="match status" value="1"/>
</dbReference>
<reference evidence="5" key="1">
    <citation type="journal article" date="2019" name="Int. J. Syst. Evol. Microbiol.">
        <title>The Global Catalogue of Microorganisms (GCM) 10K type strain sequencing project: providing services to taxonomists for standard genome sequencing and annotation.</title>
        <authorList>
            <consortium name="The Broad Institute Genomics Platform"/>
            <consortium name="The Broad Institute Genome Sequencing Center for Infectious Disease"/>
            <person name="Wu L."/>
            <person name="Ma J."/>
        </authorList>
    </citation>
    <scope>NUCLEOTIDE SEQUENCE [LARGE SCALE GENOMIC DNA]</scope>
    <source>
        <strain evidence="5">DT28</strain>
    </source>
</reference>
<protein>
    <submittedName>
        <fullName evidence="4">Mannitol dehydrogenase family protein</fullName>
        <ecNumber evidence="4">1.1.1.-</ecNumber>
    </submittedName>
</protein>
<keyword evidence="1 4" id="KW-0560">Oxidoreductase</keyword>
<dbReference type="PANTHER" id="PTHR43362">
    <property type="entry name" value="MANNITOL DEHYDROGENASE DSF1-RELATED"/>
    <property type="match status" value="1"/>
</dbReference>